<dbReference type="PANTHER" id="PTHR34853">
    <property type="match status" value="1"/>
</dbReference>
<name>A0ABP8ZGI7_9ACTN</name>
<feature type="chain" id="PRO_5047122910" evidence="1">
    <location>
        <begin position="48"/>
        <end position="424"/>
    </location>
</feature>
<organism evidence="2 3">
    <name type="scientific">Gordonia alkaliphila</name>
    <dbReference type="NCBI Taxonomy" id="1053547"/>
    <lineage>
        <taxon>Bacteria</taxon>
        <taxon>Bacillati</taxon>
        <taxon>Actinomycetota</taxon>
        <taxon>Actinomycetes</taxon>
        <taxon>Mycobacteriales</taxon>
        <taxon>Gordoniaceae</taxon>
        <taxon>Gordonia</taxon>
    </lineage>
</organism>
<evidence type="ECO:0000313" key="2">
    <source>
        <dbReference type="EMBL" id="GAA4755919.1"/>
    </source>
</evidence>
<keyword evidence="3" id="KW-1185">Reference proteome</keyword>
<evidence type="ECO:0000256" key="1">
    <source>
        <dbReference type="SAM" id="SignalP"/>
    </source>
</evidence>
<dbReference type="InterPro" id="IPR005152">
    <property type="entry name" value="Lipase_secreted"/>
</dbReference>
<dbReference type="Gene3D" id="3.40.50.1820">
    <property type="entry name" value="alpha/beta hydrolase"/>
    <property type="match status" value="2"/>
</dbReference>
<comment type="caution">
    <text evidence="2">The sequence shown here is derived from an EMBL/GenBank/DDBJ whole genome shotgun (WGS) entry which is preliminary data.</text>
</comment>
<dbReference type="Proteomes" id="UP001500822">
    <property type="component" value="Unassembled WGS sequence"/>
</dbReference>
<accession>A0ABP8ZGI7</accession>
<keyword evidence="1" id="KW-0732">Signal</keyword>
<dbReference type="InterPro" id="IPR029058">
    <property type="entry name" value="AB_hydrolase_fold"/>
</dbReference>
<protein>
    <submittedName>
        <fullName evidence="2">Prolyl oligopeptidase family serine peptidase</fullName>
    </submittedName>
</protein>
<gene>
    <name evidence="2" type="ORF">GCM10023217_29690</name>
</gene>
<evidence type="ECO:0000313" key="3">
    <source>
        <dbReference type="Proteomes" id="UP001500822"/>
    </source>
</evidence>
<dbReference type="Pfam" id="PF03583">
    <property type="entry name" value="LIP"/>
    <property type="match status" value="1"/>
</dbReference>
<feature type="signal peptide" evidence="1">
    <location>
        <begin position="1"/>
        <end position="47"/>
    </location>
</feature>
<proteinExistence type="predicted"/>
<dbReference type="PIRSF" id="PIRSF029171">
    <property type="entry name" value="Esterase_LipA"/>
    <property type="match status" value="1"/>
</dbReference>
<dbReference type="PANTHER" id="PTHR34853:SF1">
    <property type="entry name" value="LIPASE 5"/>
    <property type="match status" value="1"/>
</dbReference>
<sequence length="424" mass="45127">MRGNAAWLPRLDGMRATPSFRRRGLALLSAAAIALPLTTAVATPARADDVVSIGIPDWSGLNVTDYAGPIPAKAGTLMAQVPLSPSLTLPAASTAYRVQFSSENQHGKMATSTGAVFLPKGKAPKGGWPVISWAHGTVGMDDECTPSAHPRSERDVTYLGHWLDQGYAVVAADYVGLGTPGVMAYLNGKTAAHSIVDITVAAQQLQLPADARLAKRWAIIGQSQGAAAALNGARYATEFSRGRGLDYRGVVATGIPANLENLYQLMGPAVPPVALPGSLNAYTAYILAGLNNTRPDLKLTRVMTPTGKKRLAQGLSTCYPILKKELAGDDVKTWFNAPLMSIPGLSTAMRQYMLTPYRGYDRPIFLGQGLRDVDVPAPSALSLYAQMKANNQPVTLHVYPEDDHSSAVLASMPDSTPWLARILR</sequence>
<dbReference type="SUPFAM" id="SSF53474">
    <property type="entry name" value="alpha/beta-Hydrolases"/>
    <property type="match status" value="1"/>
</dbReference>
<dbReference type="EMBL" id="BAABIE010000015">
    <property type="protein sequence ID" value="GAA4755919.1"/>
    <property type="molecule type" value="Genomic_DNA"/>
</dbReference>
<reference evidence="3" key="1">
    <citation type="journal article" date="2019" name="Int. J. Syst. Evol. Microbiol.">
        <title>The Global Catalogue of Microorganisms (GCM) 10K type strain sequencing project: providing services to taxonomists for standard genome sequencing and annotation.</title>
        <authorList>
            <consortium name="The Broad Institute Genomics Platform"/>
            <consortium name="The Broad Institute Genome Sequencing Center for Infectious Disease"/>
            <person name="Wu L."/>
            <person name="Ma J."/>
        </authorList>
    </citation>
    <scope>NUCLEOTIDE SEQUENCE [LARGE SCALE GENOMIC DNA]</scope>
    <source>
        <strain evidence="3">JCM 18077</strain>
    </source>
</reference>